<gene>
    <name evidence="1" type="ORF">PENCOP_c002G06331</name>
</gene>
<evidence type="ECO:0000313" key="1">
    <source>
        <dbReference type="EMBL" id="OQE44184.1"/>
    </source>
</evidence>
<name>A0A1V6V0I4_9EURO</name>
<dbReference type="Proteomes" id="UP000191500">
    <property type="component" value="Unassembled WGS sequence"/>
</dbReference>
<evidence type="ECO:0000313" key="2">
    <source>
        <dbReference type="Proteomes" id="UP000191500"/>
    </source>
</evidence>
<protein>
    <submittedName>
        <fullName evidence="1">Uncharacterized protein</fullName>
    </submittedName>
</protein>
<sequence length="306" mass="35262">MPGCCTWNCFGLCLRRHRQSTSSAAPDGNAPIELVDIVHPGIPARQPAVPPAESDPLSDLYQYGNRQRWGELRQRWIDDANEPNCTVKPLDFEFQDLTHNKHRTQRWTTKFNRWGPMPPVLQDDIRNCGLPTGGQDYHDVKIIKDSVVWHPVRGTGTNFHQITTAMGVIILRNVRRYDGPYWSEVAHAQYNVHFDQNTLRHIYLENVINEDTRVFIETIWARMQPPNTPGFRVSSESLNQVAWAYGTPEYQAILGTELGKGVAAVVLSAFPRSTRRITRIVVWRKTIMQIRFDIEHKDYLDTPMEM</sequence>
<comment type="caution">
    <text evidence="1">The sequence shown here is derived from an EMBL/GenBank/DDBJ whole genome shotgun (WGS) entry which is preliminary data.</text>
</comment>
<reference evidence="2" key="1">
    <citation type="journal article" date="2017" name="Nat. Microbiol.">
        <title>Global analysis of biosynthetic gene clusters reveals vast potential of secondary metabolite production in Penicillium species.</title>
        <authorList>
            <person name="Nielsen J.C."/>
            <person name="Grijseels S."/>
            <person name="Prigent S."/>
            <person name="Ji B."/>
            <person name="Dainat J."/>
            <person name="Nielsen K.F."/>
            <person name="Frisvad J.C."/>
            <person name="Workman M."/>
            <person name="Nielsen J."/>
        </authorList>
    </citation>
    <scope>NUCLEOTIDE SEQUENCE [LARGE SCALE GENOMIC DNA]</scope>
    <source>
        <strain evidence="2">IBT 31321</strain>
    </source>
</reference>
<proteinExistence type="predicted"/>
<dbReference type="AlphaFoldDB" id="A0A1V6V0I4"/>
<keyword evidence="2" id="KW-1185">Reference proteome</keyword>
<accession>A0A1V6V0I4</accession>
<dbReference type="EMBL" id="MDDG01000002">
    <property type="protein sequence ID" value="OQE44184.1"/>
    <property type="molecule type" value="Genomic_DNA"/>
</dbReference>
<organism evidence="1 2">
    <name type="scientific">Penicillium coprophilum</name>
    <dbReference type="NCBI Taxonomy" id="36646"/>
    <lineage>
        <taxon>Eukaryota</taxon>
        <taxon>Fungi</taxon>
        <taxon>Dikarya</taxon>
        <taxon>Ascomycota</taxon>
        <taxon>Pezizomycotina</taxon>
        <taxon>Eurotiomycetes</taxon>
        <taxon>Eurotiomycetidae</taxon>
        <taxon>Eurotiales</taxon>
        <taxon>Aspergillaceae</taxon>
        <taxon>Penicillium</taxon>
    </lineage>
</organism>